<evidence type="ECO:0000313" key="1">
    <source>
        <dbReference type="EMBL" id="ABC76984.1"/>
    </source>
</evidence>
<dbReference type="HOGENOM" id="CLU_2453525_0_0_7"/>
<dbReference type="AlphaFoldDB" id="Q2LSC5"/>
<evidence type="ECO:0000313" key="2">
    <source>
        <dbReference type="Proteomes" id="UP000001933"/>
    </source>
</evidence>
<dbReference type="EMBL" id="CP000252">
    <property type="protein sequence ID" value="ABC76984.1"/>
    <property type="molecule type" value="Genomic_DNA"/>
</dbReference>
<dbReference type="KEGG" id="sat:SYN_03505"/>
<sequence length="89" mass="10162">MNRCDSGHARYFFNWFKSSICLSVKISSQKISLLQPSQNGMNISSKLSTLTCPQKRQVHETSNLLSDMLVIPFLTVNFRIPSHIFTIDI</sequence>
<dbReference type="Proteomes" id="UP000001933">
    <property type="component" value="Chromosome"/>
</dbReference>
<gene>
    <name evidence="1" type="ORF">SYN_03505</name>
</gene>
<reference evidence="1 2" key="1">
    <citation type="journal article" date="2007" name="Proc. Natl. Acad. Sci. U.S.A.">
        <title>The genome of Syntrophus aciditrophicus: life at the thermodynamic limit of microbial growth.</title>
        <authorList>
            <person name="McInerney M.J."/>
            <person name="Rohlin L."/>
            <person name="Mouttaki H."/>
            <person name="Kim U."/>
            <person name="Krupp R.S."/>
            <person name="Rios-Hernandez L."/>
            <person name="Sieber J."/>
            <person name="Struchtemeyer C.G."/>
            <person name="Bhattacharyya A."/>
            <person name="Campbell J.W."/>
            <person name="Gunsalus R.P."/>
        </authorList>
    </citation>
    <scope>NUCLEOTIDE SEQUENCE [LARGE SCALE GENOMIC DNA]</scope>
    <source>
        <strain evidence="1 2">SB</strain>
    </source>
</reference>
<organism evidence="1 2">
    <name type="scientific">Syntrophus aciditrophicus (strain SB)</name>
    <dbReference type="NCBI Taxonomy" id="56780"/>
    <lineage>
        <taxon>Bacteria</taxon>
        <taxon>Pseudomonadati</taxon>
        <taxon>Thermodesulfobacteriota</taxon>
        <taxon>Syntrophia</taxon>
        <taxon>Syntrophales</taxon>
        <taxon>Syntrophaceae</taxon>
        <taxon>Syntrophus</taxon>
    </lineage>
</organism>
<name>Q2LSC5_SYNAS</name>
<dbReference type="STRING" id="56780.SYN_03505"/>
<accession>Q2LSC5</accession>
<dbReference type="InParanoid" id="Q2LSC5"/>
<protein>
    <submittedName>
        <fullName evidence="1">Hypothetical cytosolic protein</fullName>
    </submittedName>
</protein>
<proteinExistence type="predicted"/>
<keyword evidence="2" id="KW-1185">Reference proteome</keyword>